<reference evidence="3" key="1">
    <citation type="submission" date="2020-11" db="EMBL/GenBank/DDBJ databases">
        <authorList>
            <person name="Tran Van P."/>
        </authorList>
    </citation>
    <scope>NUCLEOTIDE SEQUENCE</scope>
</reference>
<dbReference type="OrthoDB" id="28127at2759"/>
<name>A0A7R9BUR1_9CRUS</name>
<evidence type="ECO:0000313" key="4">
    <source>
        <dbReference type="Proteomes" id="UP000678499"/>
    </source>
</evidence>
<feature type="domain" description="Alpha-ketoglutarate-dependent dioxygenase AlkB-like" evidence="2">
    <location>
        <begin position="92"/>
        <end position="224"/>
    </location>
</feature>
<evidence type="ECO:0000313" key="3">
    <source>
        <dbReference type="EMBL" id="CAD7280918.1"/>
    </source>
</evidence>
<dbReference type="InterPro" id="IPR037151">
    <property type="entry name" value="AlkB-like_sf"/>
</dbReference>
<evidence type="ECO:0000259" key="2">
    <source>
        <dbReference type="Pfam" id="PF13532"/>
    </source>
</evidence>
<dbReference type="EMBL" id="OA884523">
    <property type="protein sequence ID" value="CAD7280918.1"/>
    <property type="molecule type" value="Genomic_DNA"/>
</dbReference>
<dbReference type="Gene3D" id="2.60.120.590">
    <property type="entry name" value="Alpha-ketoglutarate-dependent dioxygenase AlkB-like"/>
    <property type="match status" value="1"/>
</dbReference>
<organism evidence="3">
    <name type="scientific">Notodromas monacha</name>
    <dbReference type="NCBI Taxonomy" id="399045"/>
    <lineage>
        <taxon>Eukaryota</taxon>
        <taxon>Metazoa</taxon>
        <taxon>Ecdysozoa</taxon>
        <taxon>Arthropoda</taxon>
        <taxon>Crustacea</taxon>
        <taxon>Oligostraca</taxon>
        <taxon>Ostracoda</taxon>
        <taxon>Podocopa</taxon>
        <taxon>Podocopida</taxon>
        <taxon>Cypridocopina</taxon>
        <taxon>Cypridoidea</taxon>
        <taxon>Cyprididae</taxon>
        <taxon>Notodromas</taxon>
    </lineage>
</organism>
<dbReference type="Pfam" id="PF13532">
    <property type="entry name" value="2OG-FeII_Oxy_2"/>
    <property type="match status" value="1"/>
</dbReference>
<protein>
    <recommendedName>
        <fullName evidence="2">Alpha-ketoglutarate-dependent dioxygenase AlkB-like domain-containing protein</fullName>
    </recommendedName>
</protein>
<dbReference type="AlphaFoldDB" id="A0A7R9BUR1"/>
<dbReference type="PANTHER" id="PTHR21052">
    <property type="entry name" value="SPERMATOGENESIS ASSOCIATED 11-RELATED"/>
    <property type="match status" value="1"/>
</dbReference>
<dbReference type="PANTHER" id="PTHR21052:SF0">
    <property type="entry name" value="ALPHA-KETOGLUTARATE-DEPENDENT DIOXYGENASE ALKB HOMOLOG 7, MITOCHONDRIAL"/>
    <property type="match status" value="1"/>
</dbReference>
<dbReference type="InterPro" id="IPR032870">
    <property type="entry name" value="ALKBH7-like"/>
</dbReference>
<dbReference type="Proteomes" id="UP000678499">
    <property type="component" value="Unassembled WGS sequence"/>
</dbReference>
<comment type="cofactor">
    <cofactor evidence="1">
        <name>Fe(2+)</name>
        <dbReference type="ChEBI" id="CHEBI:29033"/>
    </cofactor>
</comment>
<sequence>MKFGLQSLRQFCKTAAEAGTAVVLNGAKTDVKGVYFHASFSDVAMKTAVLQSMTVHADFLTTAEEAALVEEVSPRLKRMVYETEHWDAVIHAFKETEWPEWRNKANLAVIDKVRKTAFLGSKSRVVNSVHVLELRRDGFIQPHVDSVRFCGETVAGLCCLSASVMRFRHELRPELVVDFLLPQRSLYVMQGVSRYEFTHEILKETESRLGDEYVPRDRRIAIICREPPQPEAATE</sequence>
<dbReference type="InterPro" id="IPR027450">
    <property type="entry name" value="AlkB-like"/>
</dbReference>
<dbReference type="EMBL" id="CAJPEX010002486">
    <property type="protein sequence ID" value="CAG0921070.1"/>
    <property type="molecule type" value="Genomic_DNA"/>
</dbReference>
<dbReference type="GO" id="GO:0006631">
    <property type="term" value="P:fatty acid metabolic process"/>
    <property type="evidence" value="ECO:0007669"/>
    <property type="project" value="TreeGrafter"/>
</dbReference>
<dbReference type="SUPFAM" id="SSF51197">
    <property type="entry name" value="Clavaminate synthase-like"/>
    <property type="match status" value="1"/>
</dbReference>
<dbReference type="GO" id="GO:0006974">
    <property type="term" value="P:DNA damage response"/>
    <property type="evidence" value="ECO:0007669"/>
    <property type="project" value="InterPro"/>
</dbReference>
<proteinExistence type="predicted"/>
<gene>
    <name evidence="3" type="ORF">NMOB1V02_LOCUS8574</name>
</gene>
<keyword evidence="4" id="KW-1185">Reference proteome</keyword>
<evidence type="ECO:0000256" key="1">
    <source>
        <dbReference type="ARBA" id="ARBA00001954"/>
    </source>
</evidence>
<accession>A0A7R9BUR1</accession>
<dbReference type="GO" id="GO:0005759">
    <property type="term" value="C:mitochondrial matrix"/>
    <property type="evidence" value="ECO:0007669"/>
    <property type="project" value="TreeGrafter"/>
</dbReference>